<evidence type="ECO:0000313" key="1">
    <source>
        <dbReference type="EMBL" id="KAG0414065.1"/>
    </source>
</evidence>
<name>A0AC60P3W6_IXOPE</name>
<evidence type="ECO:0000313" key="2">
    <source>
        <dbReference type="Proteomes" id="UP000805193"/>
    </source>
</evidence>
<keyword evidence="2" id="KW-1185">Reference proteome</keyword>
<reference evidence="1 2" key="1">
    <citation type="journal article" date="2020" name="Cell">
        <title>Large-Scale Comparative Analyses of Tick Genomes Elucidate Their Genetic Diversity and Vector Capacities.</title>
        <authorList>
            <consortium name="Tick Genome and Microbiome Consortium (TIGMIC)"/>
            <person name="Jia N."/>
            <person name="Wang J."/>
            <person name="Shi W."/>
            <person name="Du L."/>
            <person name="Sun Y."/>
            <person name="Zhan W."/>
            <person name="Jiang J.F."/>
            <person name="Wang Q."/>
            <person name="Zhang B."/>
            <person name="Ji P."/>
            <person name="Bell-Sakyi L."/>
            <person name="Cui X.M."/>
            <person name="Yuan T.T."/>
            <person name="Jiang B.G."/>
            <person name="Yang W.F."/>
            <person name="Lam T.T."/>
            <person name="Chang Q.C."/>
            <person name="Ding S.J."/>
            <person name="Wang X.J."/>
            <person name="Zhu J.G."/>
            <person name="Ruan X.D."/>
            <person name="Zhao L."/>
            <person name="Wei J.T."/>
            <person name="Ye R.Z."/>
            <person name="Que T.C."/>
            <person name="Du C.H."/>
            <person name="Zhou Y.H."/>
            <person name="Cheng J.X."/>
            <person name="Dai P.F."/>
            <person name="Guo W.B."/>
            <person name="Han X.H."/>
            <person name="Huang E.J."/>
            <person name="Li L.F."/>
            <person name="Wei W."/>
            <person name="Gao Y.C."/>
            <person name="Liu J.Z."/>
            <person name="Shao H.Z."/>
            <person name="Wang X."/>
            <person name="Wang C.C."/>
            <person name="Yang T.C."/>
            <person name="Huo Q.B."/>
            <person name="Li W."/>
            <person name="Chen H.Y."/>
            <person name="Chen S.E."/>
            <person name="Zhou L.G."/>
            <person name="Ni X.B."/>
            <person name="Tian J.H."/>
            <person name="Sheng Y."/>
            <person name="Liu T."/>
            <person name="Pan Y.S."/>
            <person name="Xia L.Y."/>
            <person name="Li J."/>
            <person name="Zhao F."/>
            <person name="Cao W.C."/>
        </authorList>
    </citation>
    <scope>NUCLEOTIDE SEQUENCE [LARGE SCALE GENOMIC DNA]</scope>
    <source>
        <strain evidence="1">Iper-2018</strain>
    </source>
</reference>
<sequence length="449" mass="48597">QHALFPAQHKSRITLSGDGARSRGEYGIFVIPARRLQSLGTPTAKRLGDTQEFASRSGPNGPSVAALARKDRIPGSRCGPSTIPRCVPTDKERCRVLGGAHASNAAEVRTNPDRGELAQRRCTAVVSTNMADPRRSLLPRNRSKQSTAGRKGGDKGSRTKRGSSSLRPFYEAQGAAPLVSRASAANESPIGAIAPLGEPAEESGARDPPRRGKERAARINDRTRAFRNGLGRRPKGGSRRLGPASRGTAAAAAHRRRPLPGACRRDPPRRLMANWALIPTGPGQAHPGGSPGLLPLRSWASASPHGRRTRHRPVLMRTEQLAASPDSEALMFGVRRSPKHRAREGKRCFAGRRRETRWRYDERWRRSTEWPMRVHRRGPIARRWRFPPKSATAWRLRTGQGADGSAGRPGAADADPAVPSGVEPTWPPTAAAPRPGANGGGKRRVLDAD</sequence>
<feature type="non-terminal residue" evidence="1">
    <location>
        <position position="449"/>
    </location>
</feature>
<proteinExistence type="predicted"/>
<dbReference type="Proteomes" id="UP000805193">
    <property type="component" value="Unassembled WGS sequence"/>
</dbReference>
<comment type="caution">
    <text evidence="1">The sequence shown here is derived from an EMBL/GenBank/DDBJ whole genome shotgun (WGS) entry which is preliminary data.</text>
</comment>
<accession>A0AC60P3W6</accession>
<protein>
    <submittedName>
        <fullName evidence="1">Uncharacterized protein</fullName>
    </submittedName>
</protein>
<organism evidence="1 2">
    <name type="scientific">Ixodes persulcatus</name>
    <name type="common">Taiga tick</name>
    <dbReference type="NCBI Taxonomy" id="34615"/>
    <lineage>
        <taxon>Eukaryota</taxon>
        <taxon>Metazoa</taxon>
        <taxon>Ecdysozoa</taxon>
        <taxon>Arthropoda</taxon>
        <taxon>Chelicerata</taxon>
        <taxon>Arachnida</taxon>
        <taxon>Acari</taxon>
        <taxon>Parasitiformes</taxon>
        <taxon>Ixodida</taxon>
        <taxon>Ixodoidea</taxon>
        <taxon>Ixodidae</taxon>
        <taxon>Ixodinae</taxon>
        <taxon>Ixodes</taxon>
    </lineage>
</organism>
<dbReference type="EMBL" id="JABSTQ010011207">
    <property type="protein sequence ID" value="KAG0414065.1"/>
    <property type="molecule type" value="Genomic_DNA"/>
</dbReference>
<feature type="non-terminal residue" evidence="1">
    <location>
        <position position="1"/>
    </location>
</feature>
<gene>
    <name evidence="1" type="ORF">HPB47_008785</name>
</gene>